<dbReference type="AlphaFoldDB" id="A0A2A2ZLM0"/>
<dbReference type="EMBL" id="NSFD01000010">
    <property type="protein sequence ID" value="PBA27293.1"/>
    <property type="molecule type" value="Genomic_DNA"/>
</dbReference>
<dbReference type="RefSeq" id="WP_033718576.1">
    <property type="nucleotide sequence ID" value="NZ_NSEY01000011.1"/>
</dbReference>
<protein>
    <submittedName>
        <fullName evidence="1">Uncharacterized protein</fullName>
    </submittedName>
</protein>
<evidence type="ECO:0000313" key="2">
    <source>
        <dbReference type="Proteomes" id="UP000217768"/>
    </source>
</evidence>
<proteinExistence type="predicted"/>
<organism evidence="1 2">
    <name type="scientific">Mycobacterium avium</name>
    <dbReference type="NCBI Taxonomy" id="1764"/>
    <lineage>
        <taxon>Bacteria</taxon>
        <taxon>Bacillati</taxon>
        <taxon>Actinomycetota</taxon>
        <taxon>Actinomycetes</taxon>
        <taxon>Mycobacteriales</taxon>
        <taxon>Mycobacteriaceae</taxon>
        <taxon>Mycobacterium</taxon>
        <taxon>Mycobacterium avium complex (MAC)</taxon>
    </lineage>
</organism>
<accession>A0A2A2ZLM0</accession>
<comment type="caution">
    <text evidence="1">The sequence shown here is derived from an EMBL/GenBank/DDBJ whole genome shotgun (WGS) entry which is preliminary data.</text>
</comment>
<dbReference type="Proteomes" id="UP000217768">
    <property type="component" value="Unassembled WGS sequence"/>
</dbReference>
<name>A0A2A2ZLM0_MYCAV</name>
<reference evidence="1 2" key="1">
    <citation type="submission" date="2017-08" db="EMBL/GenBank/DDBJ databases">
        <title>Phylogenetic analysis of Mycobacterium avium complex whole genomes.</title>
        <authorList>
            <person name="Caverly L.J."/>
            <person name="Spilker T."/>
            <person name="Lipuma J."/>
        </authorList>
    </citation>
    <scope>NUCLEOTIDE SEQUENCE [LARGE SCALE GENOMIC DNA]</scope>
    <source>
        <strain evidence="1 2">FLAC0165</strain>
    </source>
</reference>
<evidence type="ECO:0000313" key="1">
    <source>
        <dbReference type="EMBL" id="PBA27293.1"/>
    </source>
</evidence>
<gene>
    <name evidence="1" type="ORF">CKJ66_08455</name>
</gene>
<sequence>MTTVALTDRRHIDYLPDYCPRCNPLGDQADRPVRLAALTEPTSVTWPGGSRVTCTYACGRCGHQWARTDLWDAASAGFDRKQRTAA</sequence>